<accession>A0ABN4SD87</accession>
<dbReference type="Proteomes" id="UP000095607">
    <property type="component" value="Chromosome"/>
</dbReference>
<sequence length="69" mass="7523">MALSYDQFQQLIASLFFIAVAGGICGAVVLSAFVHVAARCVLLIGRYFDRRDRIASARQRADFSSGVEP</sequence>
<protein>
    <submittedName>
        <fullName evidence="2">Uncharacterized protein</fullName>
    </submittedName>
</protein>
<keyword evidence="1" id="KW-0812">Transmembrane</keyword>
<proteinExistence type="predicted"/>
<evidence type="ECO:0000313" key="2">
    <source>
        <dbReference type="EMBL" id="AOV01562.1"/>
    </source>
</evidence>
<dbReference type="EMBL" id="CP017420">
    <property type="protein sequence ID" value="AOV01562.1"/>
    <property type="molecule type" value="Genomic_DNA"/>
</dbReference>
<reference evidence="2 3" key="1">
    <citation type="submission" date="2016-09" db="EMBL/GenBank/DDBJ databases">
        <title>Complete genome sequence of Deltia acidovorans CM13 isolated from murine proximal colonic tissue.</title>
        <authorList>
            <person name="Saffarian A."/>
        </authorList>
    </citation>
    <scope>NUCLEOTIDE SEQUENCE [LARGE SCALE GENOMIC DNA]</scope>
    <source>
        <strain evidence="2 3">CM13</strain>
    </source>
</reference>
<name>A0ABN4SD87_9BURK</name>
<evidence type="ECO:0000256" key="1">
    <source>
        <dbReference type="SAM" id="Phobius"/>
    </source>
</evidence>
<organism evidence="2 3">
    <name type="scientific">Delftia tsuruhatensis</name>
    <dbReference type="NCBI Taxonomy" id="180282"/>
    <lineage>
        <taxon>Bacteria</taxon>
        <taxon>Pseudomonadati</taxon>
        <taxon>Pseudomonadota</taxon>
        <taxon>Betaproteobacteria</taxon>
        <taxon>Burkholderiales</taxon>
        <taxon>Comamonadaceae</taxon>
        <taxon>Delftia</taxon>
    </lineage>
</organism>
<keyword evidence="3" id="KW-1185">Reference proteome</keyword>
<keyword evidence="1" id="KW-0472">Membrane</keyword>
<evidence type="ECO:0000313" key="3">
    <source>
        <dbReference type="Proteomes" id="UP000095607"/>
    </source>
</evidence>
<keyword evidence="1" id="KW-1133">Transmembrane helix</keyword>
<gene>
    <name evidence="2" type="ORF">BI380_09450</name>
</gene>
<dbReference type="RefSeq" id="WP_046238325.1">
    <property type="nucleotide sequence ID" value="NZ_CBCSDN010000012.1"/>
</dbReference>
<feature type="transmembrane region" description="Helical" evidence="1">
    <location>
        <begin position="12"/>
        <end position="44"/>
    </location>
</feature>